<dbReference type="AlphaFoldDB" id="A0A177DY06"/>
<keyword evidence="2" id="KW-0732">Signal</keyword>
<evidence type="ECO:0000256" key="1">
    <source>
        <dbReference type="SAM" id="MobiDB-lite"/>
    </source>
</evidence>
<sequence>MSFFAELGLSTAFTMISLAPMVPDWIKGNPQPQTKINVMVGLPPLNPEQQQEKDKLYKELSYGGCAPEMSLFNANGDRVGYSRNWNCKHVIDQNSLTDVWADYFKKGNTEKAEYITVSASGTDAICISAITVTFPASSDTYAFLPGEVAAVCNNHKPEYNYYWSESATSVQFRSESGTTKDARPKCLWIDKPDDDGEKATHCEGFQVHLPDFKLDNSTFKGWQEDPSHMCDSLARFGSYDKLDTTMCPEIFSPAPPYGKNLPLDTISACTPAAKDSTTDPGICEDDRFTYQERYDIIRMYDQRCTTDDSWYQRCKESLSDKCPDGPSKSRSLLGSRSSSSYRPSSGASRSKVRRTSALSLASTNGFPSPDHPLQMKFEGVLVKSHDVTQSAVEVCQSTGSVGPDFFSEYEQIFCDMKTRELYPACNTTVQTKCFDPIQNMTRTETTDDVKKRGEQSTYIDVKEWL</sequence>
<evidence type="ECO:0008006" key="5">
    <source>
        <dbReference type="Google" id="ProtNLM"/>
    </source>
</evidence>
<proteinExistence type="predicted"/>
<dbReference type="Proteomes" id="UP000077248">
    <property type="component" value="Unassembled WGS sequence"/>
</dbReference>
<dbReference type="GeneID" id="29113654"/>
<feature type="compositionally biased region" description="Polar residues" evidence="1">
    <location>
        <begin position="356"/>
        <end position="366"/>
    </location>
</feature>
<evidence type="ECO:0000313" key="3">
    <source>
        <dbReference type="EMBL" id="OAG24593.1"/>
    </source>
</evidence>
<dbReference type="KEGG" id="aalt:CC77DRAFT_1057800"/>
<keyword evidence="4" id="KW-1185">Reference proteome</keyword>
<dbReference type="EMBL" id="KV441471">
    <property type="protein sequence ID" value="OAG24593.1"/>
    <property type="molecule type" value="Genomic_DNA"/>
</dbReference>
<accession>A0A177DY06</accession>
<dbReference type="OMA" id="DAVCIAW"/>
<protein>
    <recommendedName>
        <fullName evidence="5">Ig-like domain-containing protein</fullName>
    </recommendedName>
</protein>
<name>A0A177DY06_ALTAL</name>
<gene>
    <name evidence="3" type="ORF">CC77DRAFT_1057800</name>
</gene>
<feature type="chain" id="PRO_5008059911" description="Ig-like domain-containing protein" evidence="2">
    <location>
        <begin position="20"/>
        <end position="465"/>
    </location>
</feature>
<evidence type="ECO:0000313" key="4">
    <source>
        <dbReference type="Proteomes" id="UP000077248"/>
    </source>
</evidence>
<dbReference type="RefSeq" id="XP_018390014.1">
    <property type="nucleotide sequence ID" value="XM_018528060.1"/>
</dbReference>
<feature type="signal peptide" evidence="2">
    <location>
        <begin position="1"/>
        <end position="19"/>
    </location>
</feature>
<feature type="region of interest" description="Disordered" evidence="1">
    <location>
        <begin position="317"/>
        <end position="370"/>
    </location>
</feature>
<evidence type="ECO:0000256" key="2">
    <source>
        <dbReference type="SAM" id="SignalP"/>
    </source>
</evidence>
<reference evidence="3 4" key="1">
    <citation type="submission" date="2016-05" db="EMBL/GenBank/DDBJ databases">
        <title>Comparative analysis of secretome profiles of manganese(II)-oxidizing ascomycete fungi.</title>
        <authorList>
            <consortium name="DOE Joint Genome Institute"/>
            <person name="Zeiner C.A."/>
            <person name="Purvine S.O."/>
            <person name="Zink E.M."/>
            <person name="Wu S."/>
            <person name="Pasa-Tolic L."/>
            <person name="Chaput D.L."/>
            <person name="Haridas S."/>
            <person name="Grigoriev I.V."/>
            <person name="Santelli C.M."/>
            <person name="Hansel C.M."/>
        </authorList>
    </citation>
    <scope>NUCLEOTIDE SEQUENCE [LARGE SCALE GENOMIC DNA]</scope>
    <source>
        <strain evidence="3 4">SRC1lrK2f</strain>
    </source>
</reference>
<feature type="compositionally biased region" description="Low complexity" evidence="1">
    <location>
        <begin position="326"/>
        <end position="349"/>
    </location>
</feature>
<dbReference type="VEuPathDB" id="FungiDB:CC77DRAFT_1057800"/>
<organism evidence="3 4">
    <name type="scientific">Alternaria alternata</name>
    <name type="common">Alternaria rot fungus</name>
    <name type="synonym">Torula alternata</name>
    <dbReference type="NCBI Taxonomy" id="5599"/>
    <lineage>
        <taxon>Eukaryota</taxon>
        <taxon>Fungi</taxon>
        <taxon>Dikarya</taxon>
        <taxon>Ascomycota</taxon>
        <taxon>Pezizomycotina</taxon>
        <taxon>Dothideomycetes</taxon>
        <taxon>Pleosporomycetidae</taxon>
        <taxon>Pleosporales</taxon>
        <taxon>Pleosporineae</taxon>
        <taxon>Pleosporaceae</taxon>
        <taxon>Alternaria</taxon>
        <taxon>Alternaria sect. Alternaria</taxon>
        <taxon>Alternaria alternata complex</taxon>
    </lineage>
</organism>